<keyword evidence="2" id="KW-1133">Transmembrane helix</keyword>
<dbReference type="EMBL" id="LAZR01033322">
    <property type="protein sequence ID" value="KKL48431.1"/>
    <property type="molecule type" value="Genomic_DNA"/>
</dbReference>
<evidence type="ECO:0000256" key="1">
    <source>
        <dbReference type="SAM" id="MobiDB-lite"/>
    </source>
</evidence>
<accession>A0A0F9D422</accession>
<name>A0A0F9D422_9ZZZZ</name>
<feature type="compositionally biased region" description="Polar residues" evidence="1">
    <location>
        <begin position="138"/>
        <end position="149"/>
    </location>
</feature>
<comment type="caution">
    <text evidence="3">The sequence shown here is derived from an EMBL/GenBank/DDBJ whole genome shotgun (WGS) entry which is preliminary data.</text>
</comment>
<reference evidence="3" key="1">
    <citation type="journal article" date="2015" name="Nature">
        <title>Complex archaea that bridge the gap between prokaryotes and eukaryotes.</title>
        <authorList>
            <person name="Spang A."/>
            <person name="Saw J.H."/>
            <person name="Jorgensen S.L."/>
            <person name="Zaremba-Niedzwiedzka K."/>
            <person name="Martijn J."/>
            <person name="Lind A.E."/>
            <person name="van Eijk R."/>
            <person name="Schleper C."/>
            <person name="Guy L."/>
            <person name="Ettema T.J."/>
        </authorList>
    </citation>
    <scope>NUCLEOTIDE SEQUENCE</scope>
</reference>
<keyword evidence="2" id="KW-0472">Membrane</keyword>
<sequence length="149" mass="16730">MGVVLVRTFILLGMGINLLVGVVILGLTDHEWFAPLFALVVFELGLFVVALIGFLQVTYDIVHPKKEKVSYTTMHQTEDWMASNVKARASLEVLRQVNPRVVLQIVLDVLEEVDFDLARQTEIANRIRTGTWHKDQPGTDSTRGNGDSR</sequence>
<evidence type="ECO:0000256" key="2">
    <source>
        <dbReference type="SAM" id="Phobius"/>
    </source>
</evidence>
<evidence type="ECO:0000313" key="3">
    <source>
        <dbReference type="EMBL" id="KKL48431.1"/>
    </source>
</evidence>
<feature type="transmembrane region" description="Helical" evidence="2">
    <location>
        <begin position="9"/>
        <end position="27"/>
    </location>
</feature>
<proteinExistence type="predicted"/>
<gene>
    <name evidence="3" type="ORF">LCGC14_2325600</name>
</gene>
<dbReference type="AlphaFoldDB" id="A0A0F9D422"/>
<keyword evidence="2" id="KW-0812">Transmembrane</keyword>
<organism evidence="3">
    <name type="scientific">marine sediment metagenome</name>
    <dbReference type="NCBI Taxonomy" id="412755"/>
    <lineage>
        <taxon>unclassified sequences</taxon>
        <taxon>metagenomes</taxon>
        <taxon>ecological metagenomes</taxon>
    </lineage>
</organism>
<feature type="region of interest" description="Disordered" evidence="1">
    <location>
        <begin position="129"/>
        <end position="149"/>
    </location>
</feature>
<feature type="transmembrane region" description="Helical" evidence="2">
    <location>
        <begin position="33"/>
        <end position="55"/>
    </location>
</feature>
<protein>
    <submittedName>
        <fullName evidence="3">Uncharacterized protein</fullName>
    </submittedName>
</protein>